<evidence type="ECO:0000313" key="1">
    <source>
        <dbReference type="EMBL" id="GBP52318.1"/>
    </source>
</evidence>
<dbReference type="OrthoDB" id="7487921at2759"/>
<protein>
    <recommendedName>
        <fullName evidence="3">Protein takeout</fullName>
    </recommendedName>
</protein>
<evidence type="ECO:0008006" key="3">
    <source>
        <dbReference type="Google" id="ProtNLM"/>
    </source>
</evidence>
<dbReference type="EMBL" id="BGZK01000600">
    <property type="protein sequence ID" value="GBP52318.1"/>
    <property type="molecule type" value="Genomic_DNA"/>
</dbReference>
<organism evidence="1 2">
    <name type="scientific">Eumeta variegata</name>
    <name type="common">Bagworm moth</name>
    <name type="synonym">Eumeta japonica</name>
    <dbReference type="NCBI Taxonomy" id="151549"/>
    <lineage>
        <taxon>Eukaryota</taxon>
        <taxon>Metazoa</taxon>
        <taxon>Ecdysozoa</taxon>
        <taxon>Arthropoda</taxon>
        <taxon>Hexapoda</taxon>
        <taxon>Insecta</taxon>
        <taxon>Pterygota</taxon>
        <taxon>Neoptera</taxon>
        <taxon>Endopterygota</taxon>
        <taxon>Lepidoptera</taxon>
        <taxon>Glossata</taxon>
        <taxon>Ditrysia</taxon>
        <taxon>Tineoidea</taxon>
        <taxon>Psychidae</taxon>
        <taxon>Oiketicinae</taxon>
        <taxon>Eumeta</taxon>
    </lineage>
</organism>
<name>A0A4C1WLM0_EUMVA</name>
<keyword evidence="2" id="KW-1185">Reference proteome</keyword>
<accession>A0A4C1WLM0</accession>
<reference evidence="1 2" key="1">
    <citation type="journal article" date="2019" name="Commun. Biol.">
        <title>The bagworm genome reveals a unique fibroin gene that provides high tensile strength.</title>
        <authorList>
            <person name="Kono N."/>
            <person name="Nakamura H."/>
            <person name="Ohtoshi R."/>
            <person name="Tomita M."/>
            <person name="Numata K."/>
            <person name="Arakawa K."/>
        </authorList>
    </citation>
    <scope>NUCLEOTIDE SEQUENCE [LARGE SCALE GENOMIC DNA]</scope>
</reference>
<gene>
    <name evidence="1" type="ORF">EVAR_38464_1</name>
</gene>
<dbReference type="InterPro" id="IPR010562">
    <property type="entry name" value="Haemolymph_juvenile_hormone-bd"/>
</dbReference>
<dbReference type="Pfam" id="PF06585">
    <property type="entry name" value="JHBP"/>
    <property type="match status" value="1"/>
</dbReference>
<sequence>MHRHISLTENVRIKFDFNFTPVKGDDGEIRLKCKKGHFDYTYEFGDRVTFKANNIFVGKQDVSELVVGFLNQNWKLAVNLVGKPFMNAIMAVVQDFEYKFFTNVPAKYFVSDDLEKYIHDE</sequence>
<dbReference type="AlphaFoldDB" id="A0A4C1WLM0"/>
<evidence type="ECO:0000313" key="2">
    <source>
        <dbReference type="Proteomes" id="UP000299102"/>
    </source>
</evidence>
<proteinExistence type="predicted"/>
<dbReference type="Proteomes" id="UP000299102">
    <property type="component" value="Unassembled WGS sequence"/>
</dbReference>
<dbReference type="InterPro" id="IPR038606">
    <property type="entry name" value="To_sf"/>
</dbReference>
<comment type="caution">
    <text evidence="1">The sequence shown here is derived from an EMBL/GenBank/DDBJ whole genome shotgun (WGS) entry which is preliminary data.</text>
</comment>
<dbReference type="Gene3D" id="3.15.10.30">
    <property type="entry name" value="Haemolymph juvenile hormone binding protein"/>
    <property type="match status" value="1"/>
</dbReference>